<evidence type="ECO:0000313" key="2">
    <source>
        <dbReference type="Proteomes" id="UP000253934"/>
    </source>
</evidence>
<dbReference type="AlphaFoldDB" id="A0A369KUM9"/>
<keyword evidence="2" id="KW-1185">Reference proteome</keyword>
<comment type="caution">
    <text evidence="1">The sequence shown here is derived from an EMBL/GenBank/DDBJ whole genome shotgun (WGS) entry which is preliminary data.</text>
</comment>
<organism evidence="1 2">
    <name type="scientific">Spirobacillus cienkowskii</name>
    <dbReference type="NCBI Taxonomy" id="495820"/>
    <lineage>
        <taxon>Bacteria</taxon>
        <taxon>Pseudomonadati</taxon>
        <taxon>Bdellovibrionota</taxon>
        <taxon>Oligoflexia</taxon>
        <taxon>Silvanigrellales</taxon>
        <taxon>Spirobacillus</taxon>
    </lineage>
</organism>
<dbReference type="EMBL" id="QOVW01000086">
    <property type="protein sequence ID" value="RDB35424.1"/>
    <property type="molecule type" value="Genomic_DNA"/>
</dbReference>
<proteinExistence type="predicted"/>
<name>A0A369KUM9_9BACT</name>
<accession>A0A369KUM9</accession>
<gene>
    <name evidence="1" type="ORF">DCC88_10240</name>
</gene>
<dbReference type="Proteomes" id="UP000253934">
    <property type="component" value="Unassembled WGS sequence"/>
</dbReference>
<reference evidence="1" key="1">
    <citation type="submission" date="2018-04" db="EMBL/GenBank/DDBJ databases">
        <title>Draft genome sequence of the Candidatus Spirobacillus cienkowskii, a pathogen of freshwater Daphnia species, reconstructed from hemolymph metagenomic reads.</title>
        <authorList>
            <person name="Bresciani L."/>
            <person name="Lemos L.N."/>
            <person name="Wale N."/>
            <person name="Lin J.Y."/>
            <person name="Fernandes G.R."/>
            <person name="Duffy M.A."/>
            <person name="Rodrigues J.M."/>
        </authorList>
    </citation>
    <scope>NUCLEOTIDE SEQUENCE [LARGE SCALE GENOMIC DNA]</scope>
    <source>
        <strain evidence="1">Binning01</strain>
    </source>
</reference>
<sequence length="975" mass="113789">MAFVNPNIYYFDNNSYPNHSYIEISANYENKKLSCEIKDKKDNVSIFQKKWIIRDIDKKREMLVGTKEIDFSLAQKYPYITCETILYDGLFFKKVQTYQNFSNFSNTPNSAPGIEIYTTSSVFDFSISDYLGKKSQNSYYFCESSANTDFEIEFCKIIDKETGTLRNLNENNFDLKKIKNIIGNEKYKIFNLTIGIKEEKKIIKSTGVQFVVKNFEEDLDLKNIPPKLVFSNNFFDKYFICESNDFIFNPNNKTTWYKNNNKIFDFKEKILPKKYIELHQEYRCENNNGKSDKFYINSEFLEIYGLSQIGFKKNESQKVLDFKTNLNLPENEVNWSCLGNDNISCSIIKNSDQVKNENVKINITITDEFKKLFVSDKIILSLEVGSEVFKKELIVYNIDNNEAEFEIISSKISLRMVGDDKVLECVYPKEINNYAMYNVYWYTDNKEEPIFRNSNFFKLAGKAKYITCIVAGSVLDKNFIGASSLFIRDSEDNAPNWIKKEFLVDLNKGTHEFVISKKKLQSLKDINCYIYSEDNFEITKNICFIDAHENIFLNISYNELYKVKAYLENNKPVDYLDIPEFYLNIKVFENNTDSFYKSKIKFYLPNVRPIIYDSGLVDLADGSQKCYVIAKDPQNFYLSTNFILENNNTSEMYFDFKKDNPQIVSKNLIEKLSGEKYSYYEFNFYLNKKEDYCIIRVNNGTNISYTKGLKKLEKNLVKTLAKSFSNDANNIIDSKFKKTITFSKVKIDSDRKVNILIKRNLEISKNLNFMLNFYYKNNEKFVEVNYNSKNIFDLFLNQPKNIASNFINDNKINTIGSFLSVSLKNKNSNDYLCKAFTELKNDLFKYKVFLNGVSVINKLSEKSEFIFNINGVSPTDTVTCQVEVGNKIETSSLTIKDSTKNTAFCYGLDKNKSIFIFSCDNLESVSLDLIKPKIENELRSQFDTLDSISYARIVLWSQSQKNKKSLTFKINNIKE</sequence>
<protein>
    <submittedName>
        <fullName evidence="1">Uncharacterized protein</fullName>
    </submittedName>
</protein>
<evidence type="ECO:0000313" key="1">
    <source>
        <dbReference type="EMBL" id="RDB35424.1"/>
    </source>
</evidence>